<dbReference type="AlphaFoldDB" id="A0A5Q6RY94"/>
<dbReference type="Pfam" id="PF04909">
    <property type="entry name" value="Amidohydro_2"/>
    <property type="match status" value="1"/>
</dbReference>
<keyword evidence="1" id="KW-0456">Lyase</keyword>
<reference evidence="3 4" key="1">
    <citation type="submission" date="2019-09" db="EMBL/GenBank/DDBJ databases">
        <title>Mumia zhuanghuii sp. nov. isolated from the intestinal contents of plateau pika (Ochotona curzoniae) in the Qinghai-Tibet plateau of China.</title>
        <authorList>
            <person name="Tian Z."/>
        </authorList>
    </citation>
    <scope>NUCLEOTIDE SEQUENCE [LARGE SCALE GENOMIC DNA]</scope>
    <source>
        <strain evidence="4">350</strain>
    </source>
</reference>
<dbReference type="OrthoDB" id="8673349at2"/>
<proteinExistence type="predicted"/>
<evidence type="ECO:0000256" key="1">
    <source>
        <dbReference type="ARBA" id="ARBA00023239"/>
    </source>
</evidence>
<evidence type="ECO:0000313" key="4">
    <source>
        <dbReference type="Proteomes" id="UP000307768"/>
    </source>
</evidence>
<dbReference type="InterPro" id="IPR006680">
    <property type="entry name" value="Amidohydro-rel"/>
</dbReference>
<dbReference type="GO" id="GO:0016787">
    <property type="term" value="F:hydrolase activity"/>
    <property type="evidence" value="ECO:0007669"/>
    <property type="project" value="UniProtKB-KW"/>
</dbReference>
<accession>A0A5Q6RY94</accession>
<dbReference type="PANTHER" id="PTHR21240">
    <property type="entry name" value="2-AMINO-3-CARBOXYLMUCONATE-6-SEMIALDEHYDE DECARBOXYLASE"/>
    <property type="match status" value="1"/>
</dbReference>
<dbReference type="GO" id="GO:0005737">
    <property type="term" value="C:cytoplasm"/>
    <property type="evidence" value="ECO:0007669"/>
    <property type="project" value="TreeGrafter"/>
</dbReference>
<sequence>MTIDTTHERKVGSEQVQVRVVDSDVHPTPRYGEIDQFISDRLRTLLAQRSAMAGNPVYYDAPDYNHAFAMRTDSFPDDGNFAGSDPDLTFRQLIMDAGSDIAILGPLPNGGQTDEEAHELAAAYNKWQDTCWLDSENNWHQRYRGSICAAIEMPEEGAREIEHWVGHPYMSQVLINAEPRPSWGHPKYDPVWEAATRHDIPVACHLGRGQHNELPMSPVGFMTYNHDLMVSYSMLAANQVMSLIFDGVFDRFPTLKIVLIEHAFNWILPLMWRMDAIYAARGPENGLKRKPSEYVKDHIWFTTQPLDYPEDKLELTNALEWMEADKLLLFSSDYPHWTFDDPQWVAKHMPEQWRDKIMFQNSIDLFHLPSTVPALPGQKRPY</sequence>
<dbReference type="GO" id="GO:0016831">
    <property type="term" value="F:carboxy-lyase activity"/>
    <property type="evidence" value="ECO:0007669"/>
    <property type="project" value="InterPro"/>
</dbReference>
<feature type="domain" description="Amidohydrolase-related" evidence="2">
    <location>
        <begin position="91"/>
        <end position="368"/>
    </location>
</feature>
<keyword evidence="3" id="KW-0378">Hydrolase</keyword>
<dbReference type="PANTHER" id="PTHR21240:SF28">
    <property type="entry name" value="ISO-OROTATE DECARBOXYLASE (EUROFUNG)"/>
    <property type="match status" value="1"/>
</dbReference>
<gene>
    <name evidence="3" type="ORF">FE697_013085</name>
</gene>
<dbReference type="InterPro" id="IPR032465">
    <property type="entry name" value="ACMSD"/>
</dbReference>
<evidence type="ECO:0000259" key="2">
    <source>
        <dbReference type="Pfam" id="PF04909"/>
    </source>
</evidence>
<protein>
    <submittedName>
        <fullName evidence="3">Amidohydrolase</fullName>
    </submittedName>
</protein>
<dbReference type="InterPro" id="IPR032466">
    <property type="entry name" value="Metal_Hydrolase"/>
</dbReference>
<comment type="caution">
    <text evidence="3">The sequence shown here is derived from an EMBL/GenBank/DDBJ whole genome shotgun (WGS) entry which is preliminary data.</text>
</comment>
<organism evidence="3 4">
    <name type="scientific">Mumia zhuanghuii</name>
    <dbReference type="NCBI Taxonomy" id="2585211"/>
    <lineage>
        <taxon>Bacteria</taxon>
        <taxon>Bacillati</taxon>
        <taxon>Actinomycetota</taxon>
        <taxon>Actinomycetes</taxon>
        <taxon>Propionibacteriales</taxon>
        <taxon>Nocardioidaceae</taxon>
        <taxon>Mumia</taxon>
    </lineage>
</organism>
<dbReference type="EMBL" id="VDFQ02000003">
    <property type="protein sequence ID" value="KAA1423063.1"/>
    <property type="molecule type" value="Genomic_DNA"/>
</dbReference>
<name>A0A5Q6RY94_9ACTN</name>
<dbReference type="SUPFAM" id="SSF51556">
    <property type="entry name" value="Metallo-dependent hydrolases"/>
    <property type="match status" value="1"/>
</dbReference>
<dbReference type="Gene3D" id="3.20.20.140">
    <property type="entry name" value="Metal-dependent hydrolases"/>
    <property type="match status" value="1"/>
</dbReference>
<dbReference type="Proteomes" id="UP000307768">
    <property type="component" value="Unassembled WGS sequence"/>
</dbReference>
<evidence type="ECO:0000313" key="3">
    <source>
        <dbReference type="EMBL" id="KAA1423063.1"/>
    </source>
</evidence>
<dbReference type="RefSeq" id="WP_149770014.1">
    <property type="nucleotide sequence ID" value="NZ_VDFQ02000003.1"/>
</dbReference>
<dbReference type="GO" id="GO:0019748">
    <property type="term" value="P:secondary metabolic process"/>
    <property type="evidence" value="ECO:0007669"/>
    <property type="project" value="TreeGrafter"/>
</dbReference>